<evidence type="ECO:0000256" key="1">
    <source>
        <dbReference type="ARBA" id="ARBA00023002"/>
    </source>
</evidence>
<organism evidence="4 5">
    <name type="scientific">Sinomonas halotolerans</name>
    <dbReference type="NCBI Taxonomy" id="1644133"/>
    <lineage>
        <taxon>Bacteria</taxon>
        <taxon>Bacillati</taxon>
        <taxon>Actinomycetota</taxon>
        <taxon>Actinomycetes</taxon>
        <taxon>Micrococcales</taxon>
        <taxon>Micrococcaceae</taxon>
        <taxon>Sinomonas</taxon>
    </lineage>
</organism>
<dbReference type="CDD" id="cd19086">
    <property type="entry name" value="AKR_AKR11C1"/>
    <property type="match status" value="1"/>
</dbReference>
<dbReference type="EC" id="1.1.1.-" evidence="4"/>
<sequence length="302" mass="33151">MKYRRLGRTELTVSTVGVGTWQFGGEWGKDFSQAEADAILGRARDLGINLVDTAECYGDHLAEELVGRAIARSRDEWVVATKFGHRFHGLHERTQEWSAQEVVAQLDRSLRALGTDYIDVYQFHSGADEAFDQDELWEALGAQVRAGKVRHLGISIGSNANVHQTDRATEVGASVIQLVYSRLDREPEEEVLASCERQDLGVLAREALAGGLLSGKYAPGTRFTDPADTRSRRPDERTQERLSEVQRIAEEEVPPGADMAAWALAWCLRQPAVTAVIPGCKSVEQLEANAAAAELGLPADAR</sequence>
<feature type="region of interest" description="Disordered" evidence="2">
    <location>
        <begin position="219"/>
        <end position="240"/>
    </location>
</feature>
<evidence type="ECO:0000313" key="4">
    <source>
        <dbReference type="EMBL" id="MEN2745798.1"/>
    </source>
</evidence>
<comment type="caution">
    <text evidence="4">The sequence shown here is derived from an EMBL/GenBank/DDBJ whole genome shotgun (WGS) entry which is preliminary data.</text>
</comment>
<dbReference type="Gene3D" id="3.20.20.100">
    <property type="entry name" value="NADP-dependent oxidoreductase domain"/>
    <property type="match status" value="1"/>
</dbReference>
<dbReference type="Proteomes" id="UP001422074">
    <property type="component" value="Unassembled WGS sequence"/>
</dbReference>
<feature type="compositionally biased region" description="Basic and acidic residues" evidence="2">
    <location>
        <begin position="225"/>
        <end position="240"/>
    </location>
</feature>
<proteinExistence type="predicted"/>
<reference evidence="4 5" key="1">
    <citation type="submission" date="2024-05" db="EMBL/GenBank/DDBJ databases">
        <title>Sinomonas sp. nov., isolated from a waste landfill.</title>
        <authorList>
            <person name="Zhao Y."/>
        </authorList>
    </citation>
    <scope>NUCLEOTIDE SEQUENCE [LARGE SCALE GENOMIC DNA]</scope>
    <source>
        <strain evidence="4 5">CCTCC AB2014300</strain>
    </source>
</reference>
<dbReference type="GO" id="GO:0016491">
    <property type="term" value="F:oxidoreductase activity"/>
    <property type="evidence" value="ECO:0007669"/>
    <property type="project" value="UniProtKB-KW"/>
</dbReference>
<dbReference type="Pfam" id="PF00248">
    <property type="entry name" value="Aldo_ket_red"/>
    <property type="match status" value="1"/>
</dbReference>
<dbReference type="SUPFAM" id="SSF51430">
    <property type="entry name" value="NAD(P)-linked oxidoreductase"/>
    <property type="match status" value="1"/>
</dbReference>
<evidence type="ECO:0000256" key="2">
    <source>
        <dbReference type="SAM" id="MobiDB-lite"/>
    </source>
</evidence>
<feature type="domain" description="NADP-dependent oxidoreductase" evidence="3">
    <location>
        <begin position="16"/>
        <end position="299"/>
    </location>
</feature>
<protein>
    <submittedName>
        <fullName evidence="4">Aldo/keto reductase</fullName>
        <ecNumber evidence="4">1.1.1.-</ecNumber>
    </submittedName>
</protein>
<evidence type="ECO:0000259" key="3">
    <source>
        <dbReference type="Pfam" id="PF00248"/>
    </source>
</evidence>
<keyword evidence="1 4" id="KW-0560">Oxidoreductase</keyword>
<dbReference type="InterPro" id="IPR050523">
    <property type="entry name" value="AKR_Detox_Biosynth"/>
</dbReference>
<dbReference type="RefSeq" id="WP_345886364.1">
    <property type="nucleotide sequence ID" value="NZ_JBDFRB010000018.1"/>
</dbReference>
<gene>
    <name evidence="4" type="ORF">ABCQ75_14815</name>
</gene>
<accession>A0ABU9X6S5</accession>
<dbReference type="InterPro" id="IPR023210">
    <property type="entry name" value="NADP_OxRdtase_dom"/>
</dbReference>
<name>A0ABU9X6S5_9MICC</name>
<evidence type="ECO:0000313" key="5">
    <source>
        <dbReference type="Proteomes" id="UP001422074"/>
    </source>
</evidence>
<keyword evidence="5" id="KW-1185">Reference proteome</keyword>
<dbReference type="EMBL" id="JBDFRB010000018">
    <property type="protein sequence ID" value="MEN2745798.1"/>
    <property type="molecule type" value="Genomic_DNA"/>
</dbReference>
<dbReference type="PANTHER" id="PTHR43364:SF4">
    <property type="entry name" value="NAD(P)-LINKED OXIDOREDUCTASE SUPERFAMILY PROTEIN"/>
    <property type="match status" value="1"/>
</dbReference>
<dbReference type="InterPro" id="IPR036812">
    <property type="entry name" value="NAD(P)_OxRdtase_dom_sf"/>
</dbReference>
<dbReference type="PANTHER" id="PTHR43364">
    <property type="entry name" value="NADH-SPECIFIC METHYLGLYOXAL REDUCTASE-RELATED"/>
    <property type="match status" value="1"/>
</dbReference>